<gene>
    <name evidence="1" type="ordered locus">SGRA_0425</name>
</gene>
<protein>
    <submittedName>
        <fullName evidence="1">Uncharacterized protein</fullName>
    </submittedName>
</protein>
<dbReference type="AlphaFoldDB" id="H6L928"/>
<name>H6L928_SAPGL</name>
<dbReference type="Proteomes" id="UP000007519">
    <property type="component" value="Chromosome"/>
</dbReference>
<sequence length="128" mass="14762">MDILKIIFFIFNLHYNAAFPEDYIPFPKPEAVPQTACWLGGYDGGNWLNIDSIVQKNNNMYLYAQVYSGYYGESLASGKFKLSCEDSLFDFDEKNVESVLNFYQEGKIFTLAVNQDGRYCVFILEENN</sequence>
<dbReference type="KEGG" id="sgn:SGRA_0425"/>
<organism evidence="1 2">
    <name type="scientific">Saprospira grandis (strain Lewin)</name>
    <dbReference type="NCBI Taxonomy" id="984262"/>
    <lineage>
        <taxon>Bacteria</taxon>
        <taxon>Pseudomonadati</taxon>
        <taxon>Bacteroidota</taxon>
        <taxon>Saprospiria</taxon>
        <taxon>Saprospirales</taxon>
        <taxon>Saprospiraceae</taxon>
        <taxon>Saprospira</taxon>
    </lineage>
</organism>
<reference evidence="1 2" key="1">
    <citation type="journal article" date="2012" name="Stand. Genomic Sci.">
        <title>Complete genome sequencing and analysis of Saprospira grandis str. Lewin, a predatory marine bacterium.</title>
        <authorList>
            <person name="Saw J.H."/>
            <person name="Yuryev A."/>
            <person name="Kanbe M."/>
            <person name="Hou S."/>
            <person name="Young A.G."/>
            <person name="Aizawa S."/>
            <person name="Alam M."/>
        </authorList>
    </citation>
    <scope>NUCLEOTIDE SEQUENCE [LARGE SCALE GENOMIC DNA]</scope>
    <source>
        <strain evidence="1 2">Lewin</strain>
    </source>
</reference>
<dbReference type="STRING" id="984262.SGRA_0425"/>
<dbReference type="HOGENOM" id="CLU_1958031_0_0_10"/>
<proteinExistence type="predicted"/>
<evidence type="ECO:0000313" key="2">
    <source>
        <dbReference type="Proteomes" id="UP000007519"/>
    </source>
</evidence>
<dbReference type="EMBL" id="CP002831">
    <property type="protein sequence ID" value="AFC23164.1"/>
    <property type="molecule type" value="Genomic_DNA"/>
</dbReference>
<dbReference type="RefSeq" id="WP_014373411.1">
    <property type="nucleotide sequence ID" value="NC_016940.1"/>
</dbReference>
<evidence type="ECO:0000313" key="1">
    <source>
        <dbReference type="EMBL" id="AFC23164.1"/>
    </source>
</evidence>
<accession>H6L928</accession>
<keyword evidence="2" id="KW-1185">Reference proteome</keyword>
<dbReference type="OrthoDB" id="1496052at2"/>